<dbReference type="GO" id="GO:0005886">
    <property type="term" value="C:plasma membrane"/>
    <property type="evidence" value="ECO:0007669"/>
    <property type="project" value="TreeGrafter"/>
</dbReference>
<evidence type="ECO:0000256" key="3">
    <source>
        <dbReference type="ARBA" id="ARBA00022989"/>
    </source>
</evidence>
<name>A0A1X0DQL3_9MYCO</name>
<protein>
    <recommendedName>
        <fullName evidence="8">Energy-coupling factor transporter transmembrane protein EcfT</fullName>
    </recommendedName>
</protein>
<dbReference type="AlphaFoldDB" id="A0A1X0DQL3"/>
<feature type="transmembrane region" description="Helical" evidence="5">
    <location>
        <begin position="96"/>
        <end position="117"/>
    </location>
</feature>
<gene>
    <name evidence="6" type="ORF">BST26_00595</name>
</gene>
<evidence type="ECO:0000313" key="6">
    <source>
        <dbReference type="EMBL" id="ORA74170.1"/>
    </source>
</evidence>
<comment type="caution">
    <text evidence="6">The sequence shown here is derived from an EMBL/GenBank/DDBJ whole genome shotgun (WGS) entry which is preliminary data.</text>
</comment>
<dbReference type="InterPro" id="IPR003339">
    <property type="entry name" value="ABC/ECF_trnsptr_transmembrane"/>
</dbReference>
<dbReference type="STRING" id="444597.BST26_00595"/>
<evidence type="ECO:0000256" key="2">
    <source>
        <dbReference type="ARBA" id="ARBA00022692"/>
    </source>
</evidence>
<dbReference type="PANTHER" id="PTHR33514:SF13">
    <property type="entry name" value="PROTEIN ABCI12, CHLOROPLASTIC"/>
    <property type="match status" value="1"/>
</dbReference>
<feature type="transmembrane region" description="Helical" evidence="5">
    <location>
        <begin position="241"/>
        <end position="256"/>
    </location>
</feature>
<proteinExistence type="predicted"/>
<feature type="transmembrane region" description="Helical" evidence="5">
    <location>
        <begin position="41"/>
        <end position="62"/>
    </location>
</feature>
<evidence type="ECO:0008006" key="8">
    <source>
        <dbReference type="Google" id="ProtNLM"/>
    </source>
</evidence>
<keyword evidence="4 5" id="KW-0472">Membrane</keyword>
<dbReference type="CDD" id="cd16914">
    <property type="entry name" value="EcfT"/>
    <property type="match status" value="1"/>
</dbReference>
<evidence type="ECO:0000313" key="7">
    <source>
        <dbReference type="Proteomes" id="UP000192801"/>
    </source>
</evidence>
<reference evidence="6 7" key="1">
    <citation type="submission" date="2016-12" db="EMBL/GenBank/DDBJ databases">
        <title>The new phylogeny of genus Mycobacterium.</title>
        <authorList>
            <person name="Tortoli E."/>
            <person name="Trovato A."/>
            <person name="Cirillo D.M."/>
        </authorList>
    </citation>
    <scope>NUCLEOTIDE SEQUENCE [LARGE SCALE GENOMIC DNA]</scope>
    <source>
        <strain evidence="6 7">DSM 45130</strain>
    </source>
</reference>
<dbReference type="Pfam" id="PF02361">
    <property type="entry name" value="CbiQ"/>
    <property type="match status" value="1"/>
</dbReference>
<sequence>MVLLRPVPGDSVIHRLWAGTKLLTVFVLSALLTFYPGWVGIGAVAAVVVLAAALARIPFGVLPSVPKVLWLLIAFGAFTAALSGGEPIVQLFDTNVALGGLLTFTRVTTLAVVLLGLSMMVSWTTNVAEIAPALATLGRPLKFLRIPVDEWAVAIALALRSFPMLIEEFRVLYAARKLRPRTVLPMRRMRWRRFLFELVDMLVAAITAALRRADEMGDAITARGGMGQISASTARPGRSDAVALAIVALVCVAVIAL</sequence>
<keyword evidence="7" id="KW-1185">Reference proteome</keyword>
<dbReference type="Proteomes" id="UP000192801">
    <property type="component" value="Unassembled WGS sequence"/>
</dbReference>
<dbReference type="OrthoDB" id="4640601at2"/>
<evidence type="ECO:0000256" key="4">
    <source>
        <dbReference type="ARBA" id="ARBA00023136"/>
    </source>
</evidence>
<feature type="transmembrane region" description="Helical" evidence="5">
    <location>
        <begin position="194"/>
        <end position="210"/>
    </location>
</feature>
<organism evidence="6 7">
    <name type="scientific">Mycolicibacterium insubricum</name>
    <dbReference type="NCBI Taxonomy" id="444597"/>
    <lineage>
        <taxon>Bacteria</taxon>
        <taxon>Bacillati</taxon>
        <taxon>Actinomycetota</taxon>
        <taxon>Actinomycetes</taxon>
        <taxon>Mycobacteriales</taxon>
        <taxon>Mycobacteriaceae</taxon>
        <taxon>Mycolicibacterium</taxon>
    </lineage>
</organism>
<evidence type="ECO:0000256" key="1">
    <source>
        <dbReference type="ARBA" id="ARBA00004141"/>
    </source>
</evidence>
<comment type="subcellular location">
    <subcellularLocation>
        <location evidence="1">Membrane</location>
        <topology evidence="1">Multi-pass membrane protein</topology>
    </subcellularLocation>
</comment>
<evidence type="ECO:0000256" key="5">
    <source>
        <dbReference type="SAM" id="Phobius"/>
    </source>
</evidence>
<dbReference type="EMBL" id="MVHS01000001">
    <property type="protein sequence ID" value="ORA74170.1"/>
    <property type="molecule type" value="Genomic_DNA"/>
</dbReference>
<keyword evidence="2 5" id="KW-0812">Transmembrane</keyword>
<keyword evidence="3 5" id="KW-1133">Transmembrane helix</keyword>
<dbReference type="PANTHER" id="PTHR33514">
    <property type="entry name" value="PROTEIN ABCI12, CHLOROPLASTIC"/>
    <property type="match status" value="1"/>
</dbReference>
<accession>A0A1X0DQL3</accession>
<feature type="transmembrane region" description="Helical" evidence="5">
    <location>
        <begin position="68"/>
        <end position="89"/>
    </location>
</feature>